<evidence type="ECO:0000313" key="2">
    <source>
        <dbReference type="EMBL" id="MBB6523106.1"/>
    </source>
</evidence>
<sequence>MKILVWALVLICLLSFFQRDRFASDIQLDARLLQEPLQQPQSLERKQIQFKDRQYYVDRKFRYELYGLVVSFREHDGDQMLHKSWGDHLNVADICVIWSDTAQSPFLNQLDFWNGQFTCNVKTRSSEAWASFDMQQLSNNHLISANPYIRDQISKVSIGDQIVIKGWLSEYGHEQGLIRGTSVTRDDTGNGACETIYVEQFQVLRQGQSIWRKVFYASAALLMALGLWYFFSPYKPRRKK</sequence>
<accession>A0A7X0JXA5</accession>
<dbReference type="Proteomes" id="UP000528457">
    <property type="component" value="Unassembled WGS sequence"/>
</dbReference>
<dbReference type="AlphaFoldDB" id="A0A7X0JXA5"/>
<keyword evidence="1" id="KW-0472">Membrane</keyword>
<protein>
    <submittedName>
        <fullName evidence="2">Uncharacterized protein</fullName>
    </submittedName>
</protein>
<keyword evidence="1" id="KW-0812">Transmembrane</keyword>
<reference evidence="2 3" key="1">
    <citation type="submission" date="2020-08" db="EMBL/GenBank/DDBJ databases">
        <title>Genomic Encyclopedia of Type Strains, Phase IV (KMG-IV): sequencing the most valuable type-strain genomes for metagenomic binning, comparative biology and taxonomic classification.</title>
        <authorList>
            <person name="Goeker M."/>
        </authorList>
    </citation>
    <scope>NUCLEOTIDE SEQUENCE [LARGE SCALE GENOMIC DNA]</scope>
    <source>
        <strain evidence="2 3">DSM 22368</strain>
    </source>
</reference>
<comment type="caution">
    <text evidence="2">The sequence shown here is derived from an EMBL/GenBank/DDBJ whole genome shotgun (WGS) entry which is preliminary data.</text>
</comment>
<dbReference type="InParanoid" id="A0A7X0JXA5"/>
<feature type="transmembrane region" description="Helical" evidence="1">
    <location>
        <begin position="214"/>
        <end position="231"/>
    </location>
</feature>
<name>A0A7X0JXA5_9GAMM</name>
<dbReference type="RefSeq" id="WP_166843806.1">
    <property type="nucleotide sequence ID" value="NZ_JAAONY010000003.1"/>
</dbReference>
<keyword evidence="3" id="KW-1185">Reference proteome</keyword>
<evidence type="ECO:0000256" key="1">
    <source>
        <dbReference type="SAM" id="Phobius"/>
    </source>
</evidence>
<gene>
    <name evidence="2" type="ORF">HNR48_003408</name>
</gene>
<keyword evidence="1" id="KW-1133">Transmembrane helix</keyword>
<dbReference type="EMBL" id="JACHHT010000003">
    <property type="protein sequence ID" value="MBB6523106.1"/>
    <property type="molecule type" value="Genomic_DNA"/>
</dbReference>
<proteinExistence type="predicted"/>
<evidence type="ECO:0000313" key="3">
    <source>
        <dbReference type="Proteomes" id="UP000528457"/>
    </source>
</evidence>
<organism evidence="2 3">
    <name type="scientific">Pseudoteredinibacter isoporae</name>
    <dbReference type="NCBI Taxonomy" id="570281"/>
    <lineage>
        <taxon>Bacteria</taxon>
        <taxon>Pseudomonadati</taxon>
        <taxon>Pseudomonadota</taxon>
        <taxon>Gammaproteobacteria</taxon>
        <taxon>Cellvibrionales</taxon>
        <taxon>Cellvibrionaceae</taxon>
        <taxon>Pseudoteredinibacter</taxon>
    </lineage>
</organism>